<gene>
    <name evidence="7" type="ORF">STCU_09396</name>
</gene>
<dbReference type="InterPro" id="IPR013783">
    <property type="entry name" value="Ig-like_fold"/>
</dbReference>
<evidence type="ECO:0000259" key="6">
    <source>
        <dbReference type="Pfam" id="PF25249"/>
    </source>
</evidence>
<feature type="compositionally biased region" description="Basic residues" evidence="1">
    <location>
        <begin position="92"/>
        <end position="101"/>
    </location>
</feature>
<dbReference type="SUPFAM" id="SSF49354">
    <property type="entry name" value="PapD-like"/>
    <property type="match status" value="1"/>
</dbReference>
<dbReference type="Pfam" id="PF24816">
    <property type="entry name" value="Ig_CFAP65__9th"/>
    <property type="match status" value="1"/>
</dbReference>
<feature type="compositionally biased region" description="Basic residues" evidence="1">
    <location>
        <begin position="25"/>
        <end position="38"/>
    </location>
</feature>
<sequence>MFLLHAARGLRVHRAGRVQDGGQRGGHRGRAAVGHRKVPLPVLRERRGRADGAARDRGRGEHHHRHRQEGARGAAGEPHNLSGGLPGGAGRQHAHQRRRRGQPVPVDARVHVLCDDEGAGTFSIAPMGAVDIPRGGRQTFRVTFRARDAGTLQRHTYECQAQAGNILSLELRGQVLGPRVKASTSYLDYGDVNLDKLPSEKERTKVVQLKNASEGPAYFQFLYTAPGAAFTVTPHQGIIPARGSVVVRVVFQPRVAMNYLRRLCILVRDTTDALYVDAFGSAYNHESRPLAFKLPQVDAFYLRQARGMAHRTPDELEQIATSVIRDLPPEDENDLFAQNAWRSIEVDTNSAGVLERGASTWMKRRRGRCGLEALVPPPPSTQPFTVESRTLVFGAAHPQTQTVSVLNNTPATATATWCVPANSPFTIAPESLDVQPGEAAIFSVSMRGQAAAVDTTQYLECYMGYTQMRSFRLVNELSFLPPHCFTVLCSVDRSPGAPAGPTEASALVAVESPRMMLPTAYVEQSTYRVFSLENKSNAEFLYDAKNINISKVSEKAADEVLVRCTRYDGAVDVLHISEDGGAGEKSSAVFSCYPPSGVLGPQGRALLLVRFEPTYHARYEGEAAFVLNGNAKDVVRTPLVAEANVPQLHWEGCTDQTIVFCPTCVTGETKRHLHLRNPTGIALSYEFEWSSSLLGVVRVEPAGGLVGPYERQPVTVYFGPEQAHTYAGTLSVVMRALDSDDASFSWDPIAPSADEVVAKEYVLSTEVRGEGMHAVVEMEPNELDCHDTEWGASHTATLNLYNSGLCDVQYQVRTFRQREPEGWQQVLQPPQLQNHTGVLPARSHTTVLATVVPSGGVSEYIFYVLVSGLGSDIAAVVDARTREEVVLHPHCVARIQGARPGLQIADARSLTKQRSQLWEQLSINRINEQLSAPVLPTDMDESAFEFPQYIDGLTPIPVELGVGHLQSSTAVATVQLANTGTCAASFRVVLPGESEVPVETWYMEDDSLREVQFVRDKGLIDISPRSGSVEVGGTAMLTFSYRFDALGAHTLPALLRVDEGKKALLMLQGRTVAAHRPAVEVPRGVALMPVALGDLEPPLQAVALCNPTTRAVQYKVDDAALRRIADRHYGFPVLQCINPVGVLEPRASLQLGWYFRPLEARAHALDVPLYVRLEGEDEGEALLLSFVGRGFHPRHVTADQERTMAAEAFLALPVTPSLRLPALPVALSMDVCRLGTVPFFSLHRRLCTVTNHHPSDTYAFQWDVAHQHGNHVLGVTPAQGALPPGASATCLLVLYSGSTCQRLEHGVTCVVTNESTISREATAAEHPADGQEADIDICDPPRKAPVHRLTPVHEPIGDVPSRYQTARTLEKKMAMERRQIEAGRTPGTAVVWNALELLLQAHVVPVEAYERLYGRHDLHQHHFPVSSVVGDHAARERALAVETMGYVQDTVNELLRAVVAQPKVQLAFRQPCVPPVVTYKELVAKAKEAALREAAARPTAKDNTTTSMLNILEEALSDVLLQTATATATTAASSTL</sequence>
<name>S9TSK6_9TRYP</name>
<feature type="domain" description="CFAP65 fourth Ig-like" evidence="3">
    <location>
        <begin position="187"/>
        <end position="285"/>
    </location>
</feature>
<evidence type="ECO:0008006" key="9">
    <source>
        <dbReference type="Google" id="ProtNLM"/>
    </source>
</evidence>
<dbReference type="PANTHER" id="PTHR46127">
    <property type="entry name" value="CILIA- AND FLAGELLA-ASSOCIATED PROTEIN 65"/>
    <property type="match status" value="1"/>
</dbReference>
<evidence type="ECO:0000313" key="8">
    <source>
        <dbReference type="Proteomes" id="UP000015354"/>
    </source>
</evidence>
<dbReference type="Pfam" id="PF24507">
    <property type="entry name" value="Ig_CFAP65_4th"/>
    <property type="match status" value="1"/>
</dbReference>
<dbReference type="GO" id="GO:0005737">
    <property type="term" value="C:cytoplasm"/>
    <property type="evidence" value="ECO:0007669"/>
    <property type="project" value="UniProtKB-SubCell"/>
</dbReference>
<keyword evidence="8" id="KW-1185">Reference proteome</keyword>
<dbReference type="InterPro" id="IPR052614">
    <property type="entry name" value="CFAP65"/>
</dbReference>
<dbReference type="InterPro" id="IPR056305">
    <property type="entry name" value="Ig_CFAP65_10th"/>
</dbReference>
<feature type="domain" description="CFAP65-like ninth Ig-like" evidence="4">
    <location>
        <begin position="900"/>
        <end position="1069"/>
    </location>
</feature>
<evidence type="ECO:0000259" key="2">
    <source>
        <dbReference type="Pfam" id="PF24291"/>
    </source>
</evidence>
<feature type="domain" description="CFAP65 tenth Ig-like" evidence="2">
    <location>
        <begin position="1073"/>
        <end position="1195"/>
    </location>
</feature>
<evidence type="ECO:0000259" key="5">
    <source>
        <dbReference type="Pfam" id="PF25248"/>
    </source>
</evidence>
<feature type="compositionally biased region" description="Basic and acidic residues" evidence="1">
    <location>
        <begin position="43"/>
        <end position="59"/>
    </location>
</feature>
<comment type="caution">
    <text evidence="7">The sequence shown here is derived from an EMBL/GenBank/DDBJ whole genome shotgun (WGS) entry which is preliminary data.</text>
</comment>
<dbReference type="GO" id="GO:0031514">
    <property type="term" value="C:motile cilium"/>
    <property type="evidence" value="ECO:0007669"/>
    <property type="project" value="UniProtKB-SubCell"/>
</dbReference>
<dbReference type="Proteomes" id="UP000015354">
    <property type="component" value="Unassembled WGS sequence"/>
</dbReference>
<proteinExistence type="predicted"/>
<dbReference type="InterPro" id="IPR008962">
    <property type="entry name" value="PapD-like_sf"/>
</dbReference>
<feature type="domain" description="CFAP65 seventh Ig-like" evidence="6">
    <location>
        <begin position="655"/>
        <end position="771"/>
    </location>
</feature>
<evidence type="ECO:0000256" key="1">
    <source>
        <dbReference type="SAM" id="MobiDB-lite"/>
    </source>
</evidence>
<feature type="region of interest" description="Disordered" evidence="1">
    <location>
        <begin position="14"/>
        <end position="104"/>
    </location>
</feature>
<dbReference type="OrthoDB" id="415597at2759"/>
<dbReference type="Pfam" id="PF24291">
    <property type="entry name" value="Ig_CFAP65"/>
    <property type="match status" value="1"/>
</dbReference>
<protein>
    <recommendedName>
        <fullName evidence="9">Abnormal spindle-like microcephaly-associated protein ASH domain-containing protein</fullName>
    </recommendedName>
</protein>
<dbReference type="InterPro" id="IPR057470">
    <property type="entry name" value="Ig_CFAP65_7th"/>
</dbReference>
<dbReference type="Pfam" id="PF25248">
    <property type="entry name" value="Ig_CFAP65_8th"/>
    <property type="match status" value="1"/>
</dbReference>
<dbReference type="InterPro" id="IPR056344">
    <property type="entry name" value="Ig_CFAP65-like_9th"/>
</dbReference>
<dbReference type="Pfam" id="PF25249">
    <property type="entry name" value="Ig_CFAP65_7th"/>
    <property type="match status" value="1"/>
</dbReference>
<evidence type="ECO:0000313" key="7">
    <source>
        <dbReference type="EMBL" id="EPY19544.1"/>
    </source>
</evidence>
<dbReference type="PANTHER" id="PTHR46127:SF1">
    <property type="entry name" value="CILIA- AND FLAGELLA-ASSOCIATED PROTEIN 65"/>
    <property type="match status" value="1"/>
</dbReference>
<dbReference type="Gene3D" id="2.60.40.10">
    <property type="entry name" value="Immunoglobulins"/>
    <property type="match status" value="3"/>
</dbReference>
<organism evidence="7 8">
    <name type="scientific">Strigomonas culicis</name>
    <dbReference type="NCBI Taxonomy" id="28005"/>
    <lineage>
        <taxon>Eukaryota</taxon>
        <taxon>Discoba</taxon>
        <taxon>Euglenozoa</taxon>
        <taxon>Kinetoplastea</taxon>
        <taxon>Metakinetoplastina</taxon>
        <taxon>Trypanosomatida</taxon>
        <taxon>Trypanosomatidae</taxon>
        <taxon>Strigomonadinae</taxon>
        <taxon>Strigomonas</taxon>
    </lineage>
</organism>
<evidence type="ECO:0000259" key="4">
    <source>
        <dbReference type="Pfam" id="PF24816"/>
    </source>
</evidence>
<reference evidence="7 8" key="1">
    <citation type="journal article" date="2013" name="PLoS ONE">
        <title>Predicting the Proteins of Angomonas deanei, Strigomonas culicis and Their Respective Endosymbionts Reveals New Aspects of the Trypanosomatidae Family.</title>
        <authorList>
            <person name="Motta M.C."/>
            <person name="Martins A.C."/>
            <person name="de Souza S.S."/>
            <person name="Catta-Preta C.M."/>
            <person name="Silva R."/>
            <person name="Klein C.C."/>
            <person name="de Almeida L.G."/>
            <person name="de Lima Cunha O."/>
            <person name="Ciapina L.P."/>
            <person name="Brocchi M."/>
            <person name="Colabardini A.C."/>
            <person name="de Araujo Lima B."/>
            <person name="Machado C.R."/>
            <person name="de Almeida Soares C.M."/>
            <person name="Probst C.M."/>
            <person name="de Menezes C.B."/>
            <person name="Thompson C.E."/>
            <person name="Bartholomeu D.C."/>
            <person name="Gradia D.F."/>
            <person name="Pavoni D.P."/>
            <person name="Grisard E.C."/>
            <person name="Fantinatti-Garboggini F."/>
            <person name="Marchini F.K."/>
            <person name="Rodrigues-Luiz G.F."/>
            <person name="Wagner G."/>
            <person name="Goldman G.H."/>
            <person name="Fietto J.L."/>
            <person name="Elias M.C."/>
            <person name="Goldman M.H."/>
            <person name="Sagot M.F."/>
            <person name="Pereira M."/>
            <person name="Stoco P.H."/>
            <person name="de Mendonca-Neto R.P."/>
            <person name="Teixeira S.M."/>
            <person name="Maciel T.E."/>
            <person name="de Oliveira Mendes T.A."/>
            <person name="Urmenyi T.P."/>
            <person name="de Souza W."/>
            <person name="Schenkman S."/>
            <person name="de Vasconcelos A.T."/>
        </authorList>
    </citation>
    <scope>NUCLEOTIDE SEQUENCE [LARGE SCALE GENOMIC DNA]</scope>
</reference>
<dbReference type="InterPro" id="IPR057467">
    <property type="entry name" value="Ig_CFAP65_8th"/>
</dbReference>
<dbReference type="InterPro" id="IPR058536">
    <property type="entry name" value="Ig_CFAP65_4th"/>
</dbReference>
<accession>S9TSK6</accession>
<dbReference type="EMBL" id="ATMH01009396">
    <property type="protein sequence ID" value="EPY19544.1"/>
    <property type="molecule type" value="Genomic_DNA"/>
</dbReference>
<evidence type="ECO:0000259" key="3">
    <source>
        <dbReference type="Pfam" id="PF24507"/>
    </source>
</evidence>
<feature type="domain" description="CFAP65 eight Ig-like" evidence="5">
    <location>
        <begin position="773"/>
        <end position="897"/>
    </location>
</feature>